<organism evidence="1 2">
    <name type="scientific">Purpureocillium lilacinum</name>
    <name type="common">Paecilomyces lilacinus</name>
    <dbReference type="NCBI Taxonomy" id="33203"/>
    <lineage>
        <taxon>Eukaryota</taxon>
        <taxon>Fungi</taxon>
        <taxon>Dikarya</taxon>
        <taxon>Ascomycota</taxon>
        <taxon>Pezizomycotina</taxon>
        <taxon>Sordariomycetes</taxon>
        <taxon>Hypocreomycetidae</taxon>
        <taxon>Hypocreales</taxon>
        <taxon>Ophiocordycipitaceae</taxon>
        <taxon>Purpureocillium</taxon>
    </lineage>
</organism>
<reference evidence="1 2" key="1">
    <citation type="submission" date="2016-02" db="EMBL/GenBank/DDBJ databases">
        <title>Biosynthesis of antibiotic leucinostatins and their inhibition on Phytophthora in bio-control Purpureocillium lilacinum.</title>
        <authorList>
            <person name="Wang G."/>
            <person name="Liu Z."/>
            <person name="Lin R."/>
            <person name="Li E."/>
            <person name="Mao Z."/>
            <person name="Ling J."/>
            <person name="Yin W."/>
            <person name="Xie B."/>
        </authorList>
    </citation>
    <scope>NUCLEOTIDE SEQUENCE [LARGE SCALE GENOMIC DNA]</scope>
    <source>
        <strain evidence="1">PLFJ-1</strain>
    </source>
</reference>
<dbReference type="EMBL" id="LSBI01000009">
    <property type="protein sequence ID" value="OAQ80981.1"/>
    <property type="molecule type" value="Genomic_DNA"/>
</dbReference>
<sequence>MASHGHTPVETNQRVSLLRLQKLSKRGVGNPPRRTLFLSQSWGRLTWAPSPSLGKYLQQSRPEAESYTQATKASALVILLTTYSETLCWRLIQIALQPVARFSCSDPRKQASKASGCRRPSKSATRHCQKSKVRAAVEGRHLGICGTRMLCFVCGRARISSRHRRAGLFVPGPPLDHCVIRLTRTTGPWRPPPLVRTCKRQPSNLARTTPAVMPPGRRLQTLTSVAIGARR</sequence>
<name>A0A179GUP2_PURLI</name>
<accession>A0A179GUP2</accession>
<evidence type="ECO:0000313" key="1">
    <source>
        <dbReference type="EMBL" id="OAQ80981.1"/>
    </source>
</evidence>
<evidence type="ECO:0000313" key="2">
    <source>
        <dbReference type="Proteomes" id="UP000078340"/>
    </source>
</evidence>
<dbReference type="Proteomes" id="UP000078340">
    <property type="component" value="Unassembled WGS sequence"/>
</dbReference>
<gene>
    <name evidence="1" type="ORF">VFPFJ_09435</name>
</gene>
<proteinExistence type="predicted"/>
<comment type="caution">
    <text evidence="1">The sequence shown here is derived from an EMBL/GenBank/DDBJ whole genome shotgun (WGS) entry which is preliminary data.</text>
</comment>
<protein>
    <submittedName>
        <fullName evidence="1">Uncharacterized protein</fullName>
    </submittedName>
</protein>
<dbReference type="AlphaFoldDB" id="A0A179GUP2"/>